<evidence type="ECO:0000313" key="3">
    <source>
        <dbReference type="Proteomes" id="UP000280073"/>
    </source>
</evidence>
<evidence type="ECO:0000313" key="2">
    <source>
        <dbReference type="EMBL" id="RSR30038.1"/>
    </source>
</evidence>
<accession>A0A429MIL2</accession>
<reference evidence="2 3" key="1">
    <citation type="submission" date="2018-10" db="EMBL/GenBank/DDBJ databases">
        <title>GWAS and RNA-Seq identify cryptic mechanisms of antimicrobial resistance in Acinetobacter baumannii.</title>
        <authorList>
            <person name="Sahl J.W."/>
        </authorList>
    </citation>
    <scope>NUCLEOTIDE SEQUENCE [LARGE SCALE GENOMIC DNA]</scope>
    <source>
        <strain evidence="2 3">TG28175</strain>
    </source>
</reference>
<dbReference type="AlphaFoldDB" id="A0A429MIL2"/>
<dbReference type="EMBL" id="RFDI01002065">
    <property type="protein sequence ID" value="RSR30038.1"/>
    <property type="molecule type" value="Genomic_DNA"/>
</dbReference>
<name>A0A429MIL2_ACIBA</name>
<feature type="transmembrane region" description="Helical" evidence="1">
    <location>
        <begin position="21"/>
        <end position="40"/>
    </location>
</feature>
<comment type="caution">
    <text evidence="2">The sequence shown here is derived from an EMBL/GenBank/DDBJ whole genome shotgun (WGS) entry which is preliminary data.</text>
</comment>
<keyword evidence="1" id="KW-1133">Transmembrane helix</keyword>
<keyword evidence="1" id="KW-0812">Transmembrane</keyword>
<feature type="transmembrane region" description="Helical" evidence="1">
    <location>
        <begin position="46"/>
        <end position="70"/>
    </location>
</feature>
<keyword evidence="1" id="KW-0472">Membrane</keyword>
<protein>
    <submittedName>
        <fullName evidence="2">Uncharacterized protein</fullName>
    </submittedName>
</protein>
<feature type="non-terminal residue" evidence="2">
    <location>
        <position position="1"/>
    </location>
</feature>
<proteinExistence type="predicted"/>
<feature type="transmembrane region" description="Helical" evidence="1">
    <location>
        <begin position="82"/>
        <end position="103"/>
    </location>
</feature>
<sequence>VLAGPLWMLIQAEGNIKRYQFCVFFVMMFSVPMSYLLLYLKFDIYHVWYMLLFLNLILLLLRIYFVSEIVGSNFFQNYLKKVMLPAFIFLFMSSLIFLMLSSFNLKQSLLNLIVLNIFGVFFIVVLAFFLLLDSQQRESIYQLKVKLRR</sequence>
<feature type="transmembrane region" description="Helical" evidence="1">
    <location>
        <begin position="109"/>
        <end position="132"/>
    </location>
</feature>
<evidence type="ECO:0000256" key="1">
    <source>
        <dbReference type="SAM" id="Phobius"/>
    </source>
</evidence>
<gene>
    <name evidence="2" type="ORF">EA686_25715</name>
</gene>
<dbReference type="Proteomes" id="UP000280073">
    <property type="component" value="Unassembled WGS sequence"/>
</dbReference>
<organism evidence="2 3">
    <name type="scientific">Acinetobacter baumannii</name>
    <dbReference type="NCBI Taxonomy" id="470"/>
    <lineage>
        <taxon>Bacteria</taxon>
        <taxon>Pseudomonadati</taxon>
        <taxon>Pseudomonadota</taxon>
        <taxon>Gammaproteobacteria</taxon>
        <taxon>Moraxellales</taxon>
        <taxon>Moraxellaceae</taxon>
        <taxon>Acinetobacter</taxon>
        <taxon>Acinetobacter calcoaceticus/baumannii complex</taxon>
    </lineage>
</organism>